<evidence type="ECO:0000313" key="7">
    <source>
        <dbReference type="EMBL" id="MCX2522866.1"/>
    </source>
</evidence>
<dbReference type="InterPro" id="IPR050218">
    <property type="entry name" value="LptD"/>
</dbReference>
<dbReference type="Pfam" id="PF03968">
    <property type="entry name" value="LptD_N"/>
    <property type="match status" value="1"/>
</dbReference>
<dbReference type="EMBL" id="JAPIVE010000001">
    <property type="protein sequence ID" value="MCX2522866.1"/>
    <property type="molecule type" value="Genomic_DNA"/>
</dbReference>
<keyword evidence="3 4" id="KW-0998">Cell outer membrane</keyword>
<evidence type="ECO:0000256" key="1">
    <source>
        <dbReference type="ARBA" id="ARBA00022729"/>
    </source>
</evidence>
<dbReference type="PANTHER" id="PTHR30189:SF1">
    <property type="entry name" value="LPS-ASSEMBLY PROTEIN LPTD"/>
    <property type="match status" value="1"/>
</dbReference>
<organism evidence="7 8">
    <name type="scientific">Larsenimonas rhizosphaerae</name>
    <dbReference type="NCBI Taxonomy" id="2944682"/>
    <lineage>
        <taxon>Bacteria</taxon>
        <taxon>Pseudomonadati</taxon>
        <taxon>Pseudomonadota</taxon>
        <taxon>Gammaproteobacteria</taxon>
        <taxon>Oceanospirillales</taxon>
        <taxon>Halomonadaceae</taxon>
        <taxon>Larsenimonas</taxon>
    </lineage>
</organism>
<feature type="domain" description="LptD C-terminal" evidence="6">
    <location>
        <begin position="316"/>
        <end position="715"/>
    </location>
</feature>
<dbReference type="InterPro" id="IPR007543">
    <property type="entry name" value="LptD_C"/>
</dbReference>
<dbReference type="GO" id="GO:0043165">
    <property type="term" value="P:Gram-negative-bacterium-type cell outer membrane assembly"/>
    <property type="evidence" value="ECO:0007669"/>
    <property type="project" value="UniProtKB-UniRule"/>
</dbReference>
<accession>A0AA41ZJD1</accession>
<feature type="chain" id="PRO_5041498274" description="LPS-assembly protein LptD" evidence="4">
    <location>
        <begin position="22"/>
        <end position="807"/>
    </location>
</feature>
<evidence type="ECO:0000256" key="4">
    <source>
        <dbReference type="HAMAP-Rule" id="MF_01411"/>
    </source>
</evidence>
<protein>
    <recommendedName>
        <fullName evidence="4">LPS-assembly protein LptD</fullName>
    </recommendedName>
</protein>
<comment type="subunit">
    <text evidence="4">Component of the lipopolysaccharide transport and assembly complex. Interacts with LptE and LptA.</text>
</comment>
<comment type="caution">
    <text evidence="7">The sequence shown here is derived from an EMBL/GenBank/DDBJ whole genome shotgun (WGS) entry which is preliminary data.</text>
</comment>
<comment type="similarity">
    <text evidence="4">Belongs to the LptD family.</text>
</comment>
<keyword evidence="1 4" id="KW-0732">Signal</keyword>
<dbReference type="Proteomes" id="UP001165678">
    <property type="component" value="Unassembled WGS sequence"/>
</dbReference>
<reference evidence="7" key="1">
    <citation type="submission" date="2022-11" db="EMBL/GenBank/DDBJ databases">
        <title>Larsenimonas rhizosphaerae sp. nov., isolated from a tidal mudflat.</title>
        <authorList>
            <person name="Lee S.D."/>
            <person name="Kim I.S."/>
        </authorList>
    </citation>
    <scope>NUCLEOTIDE SEQUENCE</scope>
    <source>
        <strain evidence="7">GH2-1</strain>
    </source>
</reference>
<comment type="caution">
    <text evidence="4">Lacks conserved residue(s) required for the propagation of feature annotation.</text>
</comment>
<keyword evidence="8" id="KW-1185">Reference proteome</keyword>
<gene>
    <name evidence="4 7" type="primary">lptD</name>
    <name evidence="7" type="ORF">OQ287_01295</name>
</gene>
<dbReference type="Pfam" id="PF04453">
    <property type="entry name" value="LptD"/>
    <property type="match status" value="1"/>
</dbReference>
<dbReference type="AlphaFoldDB" id="A0AA41ZJD1"/>
<comment type="subcellular location">
    <subcellularLocation>
        <location evidence="4">Cell outer membrane</location>
    </subcellularLocation>
</comment>
<keyword evidence="2 4" id="KW-0472">Membrane</keyword>
<evidence type="ECO:0000259" key="6">
    <source>
        <dbReference type="Pfam" id="PF04453"/>
    </source>
</evidence>
<dbReference type="GO" id="GO:0009279">
    <property type="term" value="C:cell outer membrane"/>
    <property type="evidence" value="ECO:0007669"/>
    <property type="project" value="UniProtKB-SubCell"/>
</dbReference>
<feature type="signal peptide" evidence="4">
    <location>
        <begin position="1"/>
        <end position="21"/>
    </location>
</feature>
<name>A0AA41ZJD1_9GAMM</name>
<evidence type="ECO:0000313" key="8">
    <source>
        <dbReference type="Proteomes" id="UP001165678"/>
    </source>
</evidence>
<evidence type="ECO:0000256" key="2">
    <source>
        <dbReference type="ARBA" id="ARBA00023136"/>
    </source>
</evidence>
<dbReference type="HAMAP" id="MF_01411">
    <property type="entry name" value="LPS_assembly_LptD"/>
    <property type="match status" value="1"/>
</dbReference>
<sequence length="807" mass="91522" precursor="true">MGQRTFWTAALTGVLAGTAHAAPPATLSADQLDWQPWGEDRPADALCRGRYVMPAYRIGAGQTPSQVRSSSDSAGYGSSGETILNGDVVLRRGNQQVEAPQVSVNQDRTNAHVSGPLAWRANGALVRGDSADIALNSDAAQVDSAHYVFHSQHSRGDAQSLARLKDGRYQLREASFTTCDPQSSLWRLIGSNVVLDRENGYGTATNARLEIEDIPVFYWPWLSFPLDDRRHTGALWPLISYGSSDGLDYSQPIYLNLAPNYDATLTPRYIQNRGAMLGGEFRYLFGTDKGAIAGAYLGSDEGGDNPGGDDSHKDQDRWYINYTHSGRFSERTRYDLKYGAASDGDYFDDFGQSFDEIDTDYLERLARLDYQGDVWHLQGRARGFQKMDYPLADDDKPFYELPALLAQARWDQSSGTYEEWNSTATYFWRDIDRNDVPLRESATGSRIHFAPAVGYRGDNSWGFFEPRAELWYSQYDLDYGNRNEASLDGRDESPSVAAPVLSVDSGLIFERDFSAFDSRWRQTLEPRLYYAYVPERDQDDMPVFDTNPQSYSWNRLWSPYRFTGSDRIGDVNKLSYGVSSRFLEDATGRERLKLSLGQSRYFDDREVNDNDPSKNYDDPNSQYYYNDHREYSPAVAQVDWQLTRRWSARYAMLYDTERGRTEQNSTYLRYRDPGGSIVNLGYRWEVQGFDPAGDSKDRLGYNRNEYDLSFAWKATAGVSLIGRYLYDETNSRALEKLAGVQFNDCCYGVEVAWREWIDDDDSANTIVDDETKRGIFLRFIFKGLGGIGQDPDPYFSEAVPGYQPGTF</sequence>
<comment type="function">
    <text evidence="4">Together with LptE, is involved in the assembly of lipopolysaccharide (LPS) at the surface of the outer membrane.</text>
</comment>
<evidence type="ECO:0000259" key="5">
    <source>
        <dbReference type="Pfam" id="PF03968"/>
    </source>
</evidence>
<feature type="domain" description="Organic solvent tolerance-like N-terminal" evidence="5">
    <location>
        <begin position="78"/>
        <end position="200"/>
    </location>
</feature>
<dbReference type="GO" id="GO:1990351">
    <property type="term" value="C:transporter complex"/>
    <property type="evidence" value="ECO:0007669"/>
    <property type="project" value="TreeGrafter"/>
</dbReference>
<evidence type="ECO:0000256" key="3">
    <source>
        <dbReference type="ARBA" id="ARBA00023237"/>
    </source>
</evidence>
<dbReference type="InterPro" id="IPR005653">
    <property type="entry name" value="OstA-like_N"/>
</dbReference>
<dbReference type="PANTHER" id="PTHR30189">
    <property type="entry name" value="LPS-ASSEMBLY PROTEIN"/>
    <property type="match status" value="1"/>
</dbReference>
<dbReference type="GO" id="GO:0015920">
    <property type="term" value="P:lipopolysaccharide transport"/>
    <property type="evidence" value="ECO:0007669"/>
    <property type="project" value="InterPro"/>
</dbReference>
<dbReference type="InterPro" id="IPR020889">
    <property type="entry name" value="LipoPS_assembly_LptD"/>
</dbReference>
<proteinExistence type="inferred from homology"/>
<dbReference type="RefSeq" id="WP_250936124.1">
    <property type="nucleotide sequence ID" value="NZ_JAMLJK010000001.1"/>
</dbReference>